<dbReference type="EMBL" id="FOLD01000019">
    <property type="protein sequence ID" value="SFD22287.1"/>
    <property type="molecule type" value="Genomic_DNA"/>
</dbReference>
<reference evidence="3" key="1">
    <citation type="submission" date="2016-10" db="EMBL/GenBank/DDBJ databases">
        <authorList>
            <person name="Varghese N."/>
            <person name="Submissions S."/>
        </authorList>
    </citation>
    <scope>NUCLEOTIDE SEQUENCE [LARGE SCALE GENOMIC DNA]</scope>
    <source>
        <strain evidence="3">CGMCC 1.12041</strain>
    </source>
</reference>
<feature type="region of interest" description="Disordered" evidence="1">
    <location>
        <begin position="157"/>
        <end position="181"/>
    </location>
</feature>
<evidence type="ECO:0000313" key="3">
    <source>
        <dbReference type="Proteomes" id="UP000198639"/>
    </source>
</evidence>
<organism evidence="2 3">
    <name type="scientific">Massilia yuzhufengensis</name>
    <dbReference type="NCBI Taxonomy" id="1164594"/>
    <lineage>
        <taxon>Bacteria</taxon>
        <taxon>Pseudomonadati</taxon>
        <taxon>Pseudomonadota</taxon>
        <taxon>Betaproteobacteria</taxon>
        <taxon>Burkholderiales</taxon>
        <taxon>Oxalobacteraceae</taxon>
        <taxon>Telluria group</taxon>
        <taxon>Massilia</taxon>
    </lineage>
</organism>
<dbReference type="InterPro" id="IPR021735">
    <property type="entry name" value="DUF3306"/>
</dbReference>
<evidence type="ECO:0008006" key="4">
    <source>
        <dbReference type="Google" id="ProtNLM"/>
    </source>
</evidence>
<dbReference type="Pfam" id="PF11748">
    <property type="entry name" value="DUF3306"/>
    <property type="match status" value="1"/>
</dbReference>
<keyword evidence="3" id="KW-1185">Reference proteome</keyword>
<feature type="region of interest" description="Disordered" evidence="1">
    <location>
        <begin position="1"/>
        <end position="68"/>
    </location>
</feature>
<evidence type="ECO:0000313" key="2">
    <source>
        <dbReference type="EMBL" id="SFD22287.1"/>
    </source>
</evidence>
<dbReference type="AlphaFoldDB" id="A0A1I1QJV6"/>
<name>A0A1I1QJV6_9BURK</name>
<dbReference type="Proteomes" id="UP000198639">
    <property type="component" value="Unassembled WGS sequence"/>
</dbReference>
<accession>A0A1I1QJV6</accession>
<sequence>MSGAGMPDEGFLRRWARLKSTGPEDAPAPIVPPAPMAPAAPPVDAAPIDGPGEPAEAAPPAPLPTMEDAERLTPGADFSAFVAKGVDKSVHRLALKKLFTDPHFNVVDGLDIYMSDYNIPSPLTPAMLASLQHAQGLVARLLDDQQKAADELAAAEGQLDNNEGAALVPAQVPRSTPQGNA</sequence>
<proteinExistence type="predicted"/>
<evidence type="ECO:0000256" key="1">
    <source>
        <dbReference type="SAM" id="MobiDB-lite"/>
    </source>
</evidence>
<gene>
    <name evidence="2" type="ORF">SAMN05216204_11963</name>
</gene>
<feature type="compositionally biased region" description="Low complexity" evidence="1">
    <location>
        <begin position="42"/>
        <end position="56"/>
    </location>
</feature>
<dbReference type="STRING" id="1164594.SAMN05216204_11963"/>
<feature type="compositionally biased region" description="Pro residues" evidence="1">
    <location>
        <begin position="29"/>
        <end position="41"/>
    </location>
</feature>
<protein>
    <recommendedName>
        <fullName evidence="4">DUF3306 domain-containing protein</fullName>
    </recommendedName>
</protein>